<dbReference type="PANTHER" id="PTHR45907">
    <property type="entry name" value="SERPENTINE RECEPTOR, CLASS J"/>
    <property type="match status" value="1"/>
</dbReference>
<accession>A0AAV5T9P8</accession>
<comment type="caution">
    <text evidence="2">The sequence shown here is derived from an EMBL/GenBank/DDBJ whole genome shotgun (WGS) entry which is preliminary data.</text>
</comment>
<feature type="transmembrane region" description="Helical" evidence="1">
    <location>
        <begin position="34"/>
        <end position="52"/>
    </location>
</feature>
<sequence>VILHSVTALSMSLNVLLIIVVLHNKCRNIGNYRYLLVSFAWMDLFTALLGHFTNPHLVFSEFGVMLVSRNLMKTHGFYENLGTRMFNVTFYHPFVLLTFQFVYRYYALVRPESTGLQFRIKFVFGFLIFLVYSYFASIPAYLASLDPETKRRFFVKTSEVCVEYLKRGDAHPLAMLYY</sequence>
<feature type="non-terminal residue" evidence="2">
    <location>
        <position position="178"/>
    </location>
</feature>
<reference evidence="2" key="1">
    <citation type="submission" date="2023-10" db="EMBL/GenBank/DDBJ databases">
        <title>Genome assembly of Pristionchus species.</title>
        <authorList>
            <person name="Yoshida K."/>
            <person name="Sommer R.J."/>
        </authorList>
    </citation>
    <scope>NUCLEOTIDE SEQUENCE</scope>
    <source>
        <strain evidence="2">RS0144</strain>
    </source>
</reference>
<keyword evidence="1" id="KW-0812">Transmembrane</keyword>
<dbReference type="InterPro" id="IPR019423">
    <property type="entry name" value="7TM_GPCR_serpentine_rcpt_Srj"/>
</dbReference>
<evidence type="ECO:0000313" key="2">
    <source>
        <dbReference type="EMBL" id="GMS90449.1"/>
    </source>
</evidence>
<dbReference type="Pfam" id="PF10326">
    <property type="entry name" value="7TM_GPCR_Str"/>
    <property type="match status" value="1"/>
</dbReference>
<evidence type="ECO:0000256" key="1">
    <source>
        <dbReference type="SAM" id="Phobius"/>
    </source>
</evidence>
<dbReference type="AlphaFoldDB" id="A0AAV5T9P8"/>
<gene>
    <name evidence="2" type="ORF">PENTCL1PPCAC_12624</name>
</gene>
<proteinExistence type="predicted"/>
<feature type="non-terminal residue" evidence="2">
    <location>
        <position position="1"/>
    </location>
</feature>
<dbReference type="Proteomes" id="UP001432027">
    <property type="component" value="Unassembled WGS sequence"/>
</dbReference>
<dbReference type="InterPro" id="IPR019428">
    <property type="entry name" value="7TM_GPCR_serpentine_rcpt_Str"/>
</dbReference>
<evidence type="ECO:0000313" key="3">
    <source>
        <dbReference type="Proteomes" id="UP001432027"/>
    </source>
</evidence>
<feature type="transmembrane region" description="Helical" evidence="1">
    <location>
        <begin position="90"/>
        <end position="108"/>
    </location>
</feature>
<keyword evidence="1" id="KW-0472">Membrane</keyword>
<feature type="transmembrane region" description="Helical" evidence="1">
    <location>
        <begin position="6"/>
        <end position="22"/>
    </location>
</feature>
<protein>
    <recommendedName>
        <fullName evidence="4">G protein-coupled receptor</fullName>
    </recommendedName>
</protein>
<dbReference type="EMBL" id="BTSX01000003">
    <property type="protein sequence ID" value="GMS90449.1"/>
    <property type="molecule type" value="Genomic_DNA"/>
</dbReference>
<dbReference type="PANTHER" id="PTHR45907:SF16">
    <property type="entry name" value="SERPENTINE RECEPTOR, CLASS J"/>
    <property type="match status" value="1"/>
</dbReference>
<name>A0AAV5T9P8_9BILA</name>
<evidence type="ECO:0008006" key="4">
    <source>
        <dbReference type="Google" id="ProtNLM"/>
    </source>
</evidence>
<keyword evidence="3" id="KW-1185">Reference proteome</keyword>
<dbReference type="SUPFAM" id="SSF81321">
    <property type="entry name" value="Family A G protein-coupled receptor-like"/>
    <property type="match status" value="1"/>
</dbReference>
<organism evidence="2 3">
    <name type="scientific">Pristionchus entomophagus</name>
    <dbReference type="NCBI Taxonomy" id="358040"/>
    <lineage>
        <taxon>Eukaryota</taxon>
        <taxon>Metazoa</taxon>
        <taxon>Ecdysozoa</taxon>
        <taxon>Nematoda</taxon>
        <taxon>Chromadorea</taxon>
        <taxon>Rhabditida</taxon>
        <taxon>Rhabditina</taxon>
        <taxon>Diplogasteromorpha</taxon>
        <taxon>Diplogasteroidea</taxon>
        <taxon>Neodiplogasteridae</taxon>
        <taxon>Pristionchus</taxon>
    </lineage>
</organism>
<keyword evidence="1" id="KW-1133">Transmembrane helix</keyword>
<feature type="transmembrane region" description="Helical" evidence="1">
    <location>
        <begin position="120"/>
        <end position="142"/>
    </location>
</feature>
<dbReference type="Gene3D" id="1.20.1070.10">
    <property type="entry name" value="Rhodopsin 7-helix transmembrane proteins"/>
    <property type="match status" value="1"/>
</dbReference>